<dbReference type="AlphaFoldDB" id="A0A3B0Z4A7"/>
<dbReference type="GO" id="GO:0004316">
    <property type="term" value="F:3-oxoacyl-[acyl-carrier-protein] reductase (NADPH) activity"/>
    <property type="evidence" value="ECO:0007669"/>
    <property type="project" value="UniProtKB-EC"/>
</dbReference>
<dbReference type="Gene3D" id="3.40.50.720">
    <property type="entry name" value="NAD(P)-binding Rossmann-like Domain"/>
    <property type="match status" value="1"/>
</dbReference>
<keyword evidence="2" id="KW-0560">Oxidoreductase</keyword>
<name>A0A3B0Z4A7_9ZZZZ</name>
<dbReference type="EC" id="1.1.1.100" evidence="2"/>
<proteinExistence type="inferred from homology"/>
<comment type="similarity">
    <text evidence="1">Belongs to the short-chain dehydrogenases/reductases (SDR) family.</text>
</comment>
<dbReference type="EMBL" id="UOFM01000464">
    <property type="protein sequence ID" value="VAW82372.1"/>
    <property type="molecule type" value="Genomic_DNA"/>
</dbReference>
<protein>
    <submittedName>
        <fullName evidence="2">3-oxoacyl-[acyl-carrier protein] reductase</fullName>
        <ecNumber evidence="2">1.1.1.100</ecNumber>
    </submittedName>
</protein>
<dbReference type="InterPro" id="IPR036291">
    <property type="entry name" value="NAD(P)-bd_dom_sf"/>
</dbReference>
<dbReference type="Pfam" id="PF13561">
    <property type="entry name" value="adh_short_C2"/>
    <property type="match status" value="1"/>
</dbReference>
<evidence type="ECO:0000313" key="2">
    <source>
        <dbReference type="EMBL" id="VAW82372.1"/>
    </source>
</evidence>
<evidence type="ECO:0000256" key="1">
    <source>
        <dbReference type="ARBA" id="ARBA00006484"/>
    </source>
</evidence>
<dbReference type="InterPro" id="IPR002347">
    <property type="entry name" value="SDR_fam"/>
</dbReference>
<dbReference type="PRINTS" id="PR00081">
    <property type="entry name" value="GDHRDH"/>
</dbReference>
<dbReference type="PANTHER" id="PTHR42760">
    <property type="entry name" value="SHORT-CHAIN DEHYDROGENASES/REDUCTASES FAMILY MEMBER"/>
    <property type="match status" value="1"/>
</dbReference>
<accession>A0A3B0Z4A7</accession>
<organism evidence="2">
    <name type="scientific">hydrothermal vent metagenome</name>
    <dbReference type="NCBI Taxonomy" id="652676"/>
    <lineage>
        <taxon>unclassified sequences</taxon>
        <taxon>metagenomes</taxon>
        <taxon>ecological metagenomes</taxon>
    </lineage>
</organism>
<reference evidence="2" key="1">
    <citation type="submission" date="2018-06" db="EMBL/GenBank/DDBJ databases">
        <authorList>
            <person name="Zhirakovskaya E."/>
        </authorList>
    </citation>
    <scope>NUCLEOTIDE SEQUENCE</scope>
</reference>
<sequence>MNKLFNLESEVAVVTGALGRLGPVWIESLLEAGASVYALDLPGSDIPEAFKCLQDNFDESRLRLQRTDVRDRQSLEDACDQCIAVFGIPSILVNNAGIDRPPSSEGISYRLEDIPLAENREILEVNTLGLFLTTQVFGKSMLRAGRGSIINIGSLYAGVSPDAHFYDHIQSDPPFFKPPAYGASKAAVVNLTRYLATHWAAQGIRVNTLSPGGVLGEQDEQFRDKFCQRVPMGRMAVNDDLCGPLLFLASRASSYVTGTELVVDGGFTAW</sequence>
<dbReference type="PRINTS" id="PR00080">
    <property type="entry name" value="SDRFAMILY"/>
</dbReference>
<gene>
    <name evidence="2" type="ORF">MNBD_GAMMA14-2748</name>
</gene>
<dbReference type="SUPFAM" id="SSF51735">
    <property type="entry name" value="NAD(P)-binding Rossmann-fold domains"/>
    <property type="match status" value="1"/>
</dbReference>